<accession>A0AAD7MF13</accession>
<organism evidence="3 4">
    <name type="scientific">Mycena metata</name>
    <dbReference type="NCBI Taxonomy" id="1033252"/>
    <lineage>
        <taxon>Eukaryota</taxon>
        <taxon>Fungi</taxon>
        <taxon>Dikarya</taxon>
        <taxon>Basidiomycota</taxon>
        <taxon>Agaricomycotina</taxon>
        <taxon>Agaricomycetes</taxon>
        <taxon>Agaricomycetidae</taxon>
        <taxon>Agaricales</taxon>
        <taxon>Marasmiineae</taxon>
        <taxon>Mycenaceae</taxon>
        <taxon>Mycena</taxon>
    </lineage>
</organism>
<dbReference type="AlphaFoldDB" id="A0AAD7MF13"/>
<name>A0AAD7MF13_9AGAR</name>
<dbReference type="EMBL" id="JARKIB010000335">
    <property type="protein sequence ID" value="KAJ7713812.1"/>
    <property type="molecule type" value="Genomic_DNA"/>
</dbReference>
<keyword evidence="2" id="KW-0732">Signal</keyword>
<evidence type="ECO:0000313" key="3">
    <source>
        <dbReference type="EMBL" id="KAJ7713812.1"/>
    </source>
</evidence>
<feature type="signal peptide" evidence="2">
    <location>
        <begin position="1"/>
        <end position="29"/>
    </location>
</feature>
<evidence type="ECO:0000313" key="4">
    <source>
        <dbReference type="Proteomes" id="UP001215598"/>
    </source>
</evidence>
<feature type="region of interest" description="Disordered" evidence="1">
    <location>
        <begin position="255"/>
        <end position="295"/>
    </location>
</feature>
<keyword evidence="4" id="KW-1185">Reference proteome</keyword>
<evidence type="ECO:0000256" key="2">
    <source>
        <dbReference type="SAM" id="SignalP"/>
    </source>
</evidence>
<comment type="caution">
    <text evidence="3">The sequence shown here is derived from an EMBL/GenBank/DDBJ whole genome shotgun (WGS) entry which is preliminary data.</text>
</comment>
<protein>
    <submittedName>
        <fullName evidence="3">Uncharacterized protein</fullName>
    </submittedName>
</protein>
<feature type="chain" id="PRO_5042037843" evidence="2">
    <location>
        <begin position="30"/>
        <end position="442"/>
    </location>
</feature>
<gene>
    <name evidence="3" type="ORF">B0H16DRAFT_1743037</name>
</gene>
<proteinExistence type="predicted"/>
<dbReference type="Proteomes" id="UP001215598">
    <property type="component" value="Unassembled WGS sequence"/>
</dbReference>
<reference evidence="3" key="1">
    <citation type="submission" date="2023-03" db="EMBL/GenBank/DDBJ databases">
        <title>Massive genome expansion in bonnet fungi (Mycena s.s.) driven by repeated elements and novel gene families across ecological guilds.</title>
        <authorList>
            <consortium name="Lawrence Berkeley National Laboratory"/>
            <person name="Harder C.B."/>
            <person name="Miyauchi S."/>
            <person name="Viragh M."/>
            <person name="Kuo A."/>
            <person name="Thoen E."/>
            <person name="Andreopoulos B."/>
            <person name="Lu D."/>
            <person name="Skrede I."/>
            <person name="Drula E."/>
            <person name="Henrissat B."/>
            <person name="Morin E."/>
            <person name="Kohler A."/>
            <person name="Barry K."/>
            <person name="LaButti K."/>
            <person name="Morin E."/>
            <person name="Salamov A."/>
            <person name="Lipzen A."/>
            <person name="Mereny Z."/>
            <person name="Hegedus B."/>
            <person name="Baldrian P."/>
            <person name="Stursova M."/>
            <person name="Weitz H."/>
            <person name="Taylor A."/>
            <person name="Grigoriev I.V."/>
            <person name="Nagy L.G."/>
            <person name="Martin F."/>
            <person name="Kauserud H."/>
        </authorList>
    </citation>
    <scope>NUCLEOTIDE SEQUENCE</scope>
    <source>
        <strain evidence="3">CBHHK182m</strain>
    </source>
</reference>
<evidence type="ECO:0000256" key="1">
    <source>
        <dbReference type="SAM" id="MobiDB-lite"/>
    </source>
</evidence>
<sequence length="442" mass="47954">MSRVRPAPLSFSSSLLIPFLSILLPSSQTITSRTPTPTPTFTDNHVPPLLPSFLDNHVPRTITSRVRPALTSGVLFRGFMPACADLAFTSAPAPAAECHVWRALPGLHARVRGLSRLALVLEHSRWHPQTITTVSRLSSSIHARSPRQSHLHEILDAPVQQATSRAPLRGCLTEFNHLHQHILLFIVASLRVGCPSPALCRTRYRFGSDAPLGLSGFVAVLGDRTFMLSLVSRRPRQRVFPGIAPGFACPVRDDRLPAFSPGDPRPEAAPDTNQWHPRLDPDHHPAPSFHPDFAPHPPPHALLGCPASSQSWATGLSCSVSRRVGLGSGSFPGSRLALPARFAMTDSRLSHPGTRGQRPRQTQTNGFVSSFPSLIPSSLLSSPPDISSHSETHSVLFVSIRSASRSLAPCPTQTGLVPPANPLYPDARFLVVGAEFDDYDLR</sequence>